<dbReference type="PANTHER" id="PTHR36848:SF2">
    <property type="entry name" value="SECRETED PROTEIN"/>
    <property type="match status" value="1"/>
</dbReference>
<evidence type="ECO:0000313" key="1">
    <source>
        <dbReference type="EMBL" id="SEM81527.1"/>
    </source>
</evidence>
<keyword evidence="2" id="KW-1185">Reference proteome</keyword>
<gene>
    <name evidence="1" type="ORF">SAMN05192574_101896</name>
</gene>
<dbReference type="InterPro" id="IPR008979">
    <property type="entry name" value="Galactose-bd-like_sf"/>
</dbReference>
<dbReference type="STRING" id="551995.SAMN05192574_101896"/>
<protein>
    <submittedName>
        <fullName evidence="1">Alpha-L-rhamnosidase</fullName>
    </submittedName>
</protein>
<dbReference type="Pfam" id="PF17132">
    <property type="entry name" value="Glyco_hydro_106"/>
    <property type="match status" value="2"/>
</dbReference>
<reference evidence="2" key="1">
    <citation type="submission" date="2016-10" db="EMBL/GenBank/DDBJ databases">
        <authorList>
            <person name="Varghese N."/>
            <person name="Submissions S."/>
        </authorList>
    </citation>
    <scope>NUCLEOTIDE SEQUENCE [LARGE SCALE GENOMIC DNA]</scope>
    <source>
        <strain evidence="2">Gh-48</strain>
    </source>
</reference>
<accession>A0A1H8BHZ5</accession>
<dbReference type="NCBIfam" id="NF045579">
    <property type="entry name" value="rhamnoside_JR"/>
    <property type="match status" value="1"/>
</dbReference>
<dbReference type="EMBL" id="FOCL01000001">
    <property type="protein sequence ID" value="SEM81527.1"/>
    <property type="molecule type" value="Genomic_DNA"/>
</dbReference>
<sequence length="929" mass="105724">MGAQLSYGQSKAGPPIKNWLPIYDFTLKNFSQPPLKFGPMCRWWWPGNLVEKKELKRELNLFADNGFAGVEVQPLNRRIPVKNEKDEARKLSWDTPDYYDNLRTVMQEARKRHLIVDVTNGSGWPPGGSFLTPEDGFISLEFGASTVTGGQMLKVPLIKPDNPTKVLPRLIAVVIAKQIAGQASGNNETIRLDTADMKEVTSYVQKDTLHYAFSKGTWKVIGFWAVRTGESTEMAASPRQGPILNHFDSLSVLKFYNHLYGEQTGLQPYFGNPMRAVFSDSYEFTANRFYAYDLTAYFKTRRGYDLIPWLPANMQKGYNTVIFSRPDSKPDFSFTNQDWRLRYDYDLTLNDLLRDHFFKSSRNWAEKRHLLFRTQAYGFNMDMIAMAGAASIPETESMLGSEANLKIMTSGALLYNRPVVSAEAVVFAGRAYTNTPQKIRLAVDKLFAAGVNQIIYHGVPYRYVSDKFGSENWYLFSSPLGPHINFSSNLGEGNIFWKDQKRVNTYVSRVQYALRSGKPHADVLIYYPFLNIEGAPDNEEEILTTGYLKDVEGPLPPPKKYEGPDPAKIKWASKVYPLINQLEAAGVSWAWVNDESIQAAKLNKDNAVDIRGNLSAAVILANDSTIQLKSAEKIKQLAARGMRLLVTGAIPVQQFSFLNWRENDQKTMQSISMALQMHNSQYLNDSEGIRNWISKLSRSIKYQKDCRFSRQTEREMTDGSRIKFIWNKSDGWQTIRLRLDKKYTKSYWLNADAGTICKNNGRSISYQLPPYGSVLLFASTNNIDHQIRTAPPVTVNPNRSILSIRKWSLKTNSLTIKNSELFDWRTNEQLKYSSETGIYTSTFQWPFNTSGRHFFLDFGHVSFTAEVYINAKFAGKVIYSPYVLDMGKYLVKGTNTLEVRVVPGQLNGFIGKANNGDPRYLQFKEKMIS</sequence>
<proteinExistence type="predicted"/>
<dbReference type="InterPro" id="IPR053161">
    <property type="entry name" value="Ulvan_degrading_GH"/>
</dbReference>
<evidence type="ECO:0000313" key="2">
    <source>
        <dbReference type="Proteomes" id="UP000198942"/>
    </source>
</evidence>
<dbReference type="PANTHER" id="PTHR36848">
    <property type="entry name" value="DNA-BINDING PROTEIN (PUTATIVE SECRETED PROTEIN)-RELATED"/>
    <property type="match status" value="1"/>
</dbReference>
<organism evidence="1 2">
    <name type="scientific">Mucilaginibacter gossypiicola</name>
    <dbReference type="NCBI Taxonomy" id="551995"/>
    <lineage>
        <taxon>Bacteria</taxon>
        <taxon>Pseudomonadati</taxon>
        <taxon>Bacteroidota</taxon>
        <taxon>Sphingobacteriia</taxon>
        <taxon>Sphingobacteriales</taxon>
        <taxon>Sphingobacteriaceae</taxon>
        <taxon>Mucilaginibacter</taxon>
    </lineage>
</organism>
<dbReference type="SUPFAM" id="SSF49785">
    <property type="entry name" value="Galactose-binding domain-like"/>
    <property type="match status" value="1"/>
</dbReference>
<dbReference type="Proteomes" id="UP000198942">
    <property type="component" value="Unassembled WGS sequence"/>
</dbReference>
<dbReference type="AlphaFoldDB" id="A0A1H8BHZ5"/>
<name>A0A1H8BHZ5_9SPHI</name>
<dbReference type="Gene3D" id="2.60.120.260">
    <property type="entry name" value="Galactose-binding domain-like"/>
    <property type="match status" value="1"/>
</dbReference>